<dbReference type="GO" id="GO:0005886">
    <property type="term" value="C:plasma membrane"/>
    <property type="evidence" value="ECO:0007669"/>
    <property type="project" value="UniProtKB-SubCell"/>
</dbReference>
<dbReference type="Pfam" id="PF07963">
    <property type="entry name" value="N_methyl"/>
    <property type="match status" value="1"/>
</dbReference>
<accession>N4WAZ5</accession>
<dbReference type="PATRIC" id="fig|1308866.3.peg.1131"/>
<comment type="subunit">
    <text evidence="10">Homodimer.</text>
</comment>
<evidence type="ECO:0000256" key="10">
    <source>
        <dbReference type="PIRNR" id="PIRNR029928"/>
    </source>
</evidence>
<comment type="similarity">
    <text evidence="9 10">Belongs to the ComGC family.</text>
</comment>
<dbReference type="NCBIfam" id="NF040999">
    <property type="entry name" value="pilin_ComGC"/>
    <property type="match status" value="1"/>
</dbReference>
<organism evidence="12 13">
    <name type="scientific">Gracilibacillus halophilus YIM-C55.5</name>
    <dbReference type="NCBI Taxonomy" id="1308866"/>
    <lineage>
        <taxon>Bacteria</taxon>
        <taxon>Bacillati</taxon>
        <taxon>Bacillota</taxon>
        <taxon>Bacilli</taxon>
        <taxon>Bacillales</taxon>
        <taxon>Bacillaceae</taxon>
        <taxon>Gracilibacillus</taxon>
    </lineage>
</organism>
<keyword evidence="4 11" id="KW-0488">Methylation</keyword>
<evidence type="ECO:0000256" key="4">
    <source>
        <dbReference type="ARBA" id="ARBA00022481"/>
    </source>
</evidence>
<dbReference type="eggNOG" id="COG4537">
    <property type="taxonomic scope" value="Bacteria"/>
</dbReference>
<dbReference type="EMBL" id="APML01000019">
    <property type="protein sequence ID" value="ENH97458.1"/>
    <property type="molecule type" value="Genomic_DNA"/>
</dbReference>
<dbReference type="PIRSF" id="PIRSF029928">
    <property type="entry name" value="Late_competence_ComGC"/>
    <property type="match status" value="1"/>
</dbReference>
<keyword evidence="13" id="KW-1185">Reference proteome</keyword>
<evidence type="ECO:0000256" key="5">
    <source>
        <dbReference type="ARBA" id="ARBA00022692"/>
    </source>
</evidence>
<sequence length="106" mass="11823">MLRNQKGFTLIEMLIVLAVISLLFILLIPNLADRNAEIQAKSCDALVELAESQRLAYEIETETSLETAQQLEDEGYLEEITCNNGQSQLVYQQDADPAFSIEDSNG</sequence>
<evidence type="ECO:0000256" key="7">
    <source>
        <dbReference type="ARBA" id="ARBA00023136"/>
    </source>
</evidence>
<dbReference type="NCBIfam" id="TIGR02532">
    <property type="entry name" value="IV_pilin_GFxxxE"/>
    <property type="match status" value="1"/>
</dbReference>
<dbReference type="GO" id="GO:0009986">
    <property type="term" value="C:cell surface"/>
    <property type="evidence" value="ECO:0007669"/>
    <property type="project" value="UniProtKB-SubCell"/>
</dbReference>
<evidence type="ECO:0000256" key="9">
    <source>
        <dbReference type="ARBA" id="ARBA00043982"/>
    </source>
</evidence>
<dbReference type="STRING" id="1308866.J416_05588"/>
<dbReference type="AlphaFoldDB" id="N4WAZ5"/>
<dbReference type="Proteomes" id="UP000012283">
    <property type="component" value="Unassembled WGS sequence"/>
</dbReference>
<keyword evidence="5 10" id="KW-0812">Transmembrane</keyword>
<dbReference type="SUPFAM" id="SSF54523">
    <property type="entry name" value="Pili subunits"/>
    <property type="match status" value="1"/>
</dbReference>
<dbReference type="Gene3D" id="3.30.700.10">
    <property type="entry name" value="Glycoprotein, Type 4 Pilin"/>
    <property type="match status" value="1"/>
</dbReference>
<dbReference type="PROSITE" id="PS00409">
    <property type="entry name" value="PROKAR_NTER_METHYL"/>
    <property type="match status" value="1"/>
</dbReference>
<comment type="caution">
    <text evidence="12">The sequence shown here is derived from an EMBL/GenBank/DDBJ whole genome shotgun (WGS) entry which is preliminary data.</text>
</comment>
<dbReference type="InterPro" id="IPR012902">
    <property type="entry name" value="N_methyl_site"/>
</dbReference>
<dbReference type="InterPro" id="IPR045584">
    <property type="entry name" value="Pilin-like"/>
</dbReference>
<dbReference type="GO" id="GO:0030420">
    <property type="term" value="P:establishment of competence for transformation"/>
    <property type="evidence" value="ECO:0007669"/>
    <property type="project" value="UniProtKB-UniRule"/>
</dbReference>
<evidence type="ECO:0000256" key="3">
    <source>
        <dbReference type="ARBA" id="ARBA00022475"/>
    </source>
</evidence>
<feature type="propeptide" id="PRO_5035536202" evidence="11">
    <location>
        <begin position="1"/>
        <end position="7"/>
    </location>
</feature>
<reference evidence="12 13" key="1">
    <citation type="submission" date="2013-03" db="EMBL/GenBank/DDBJ databases">
        <title>Draft genome sequence of Gracibacillus halophilus YIM-C55.5, a moderately halophilic and thermophilic organism from the Xiaochaidamu salt lake.</title>
        <authorList>
            <person name="Sugumar T."/>
            <person name="Polireddy D.R."/>
            <person name="Antony A."/>
            <person name="Madhava Y.R."/>
            <person name="Sivakumar N."/>
        </authorList>
    </citation>
    <scope>NUCLEOTIDE SEQUENCE [LARGE SCALE GENOMIC DNA]</scope>
    <source>
        <strain evidence="12 13">YIM-C55.5</strain>
    </source>
</reference>
<evidence type="ECO:0000256" key="1">
    <source>
        <dbReference type="ARBA" id="ARBA00004162"/>
    </source>
</evidence>
<comment type="subcellular location">
    <subcellularLocation>
        <location evidence="1">Cell membrane</location>
        <topology evidence="1">Single-pass membrane protein</topology>
    </subcellularLocation>
    <subcellularLocation>
        <location evidence="2">Cell surface</location>
    </subcellularLocation>
</comment>
<evidence type="ECO:0000256" key="2">
    <source>
        <dbReference type="ARBA" id="ARBA00004241"/>
    </source>
</evidence>
<name>N4WAZ5_9BACI</name>
<keyword evidence="6 10" id="KW-1133">Transmembrane helix</keyword>
<protein>
    <recommendedName>
        <fullName evidence="10">ComG operon protein 3</fullName>
    </recommendedName>
</protein>
<feature type="transmembrane region" description="Helical" evidence="10">
    <location>
        <begin position="7"/>
        <end position="28"/>
    </location>
</feature>
<keyword evidence="8 10" id="KW-0178">Competence</keyword>
<dbReference type="InterPro" id="IPR016940">
    <property type="entry name" value="ComGC"/>
</dbReference>
<keyword evidence="7 10" id="KW-0472">Membrane</keyword>
<evidence type="ECO:0000313" key="13">
    <source>
        <dbReference type="Proteomes" id="UP000012283"/>
    </source>
</evidence>
<evidence type="ECO:0000256" key="6">
    <source>
        <dbReference type="ARBA" id="ARBA00022989"/>
    </source>
</evidence>
<keyword evidence="3 10" id="KW-1003">Cell membrane</keyword>
<gene>
    <name evidence="12" type="ORF">J416_05588</name>
</gene>
<comment type="function">
    <text evidence="10">Required for transformation and DNA binding.</text>
</comment>
<evidence type="ECO:0000313" key="12">
    <source>
        <dbReference type="EMBL" id="ENH97458.1"/>
    </source>
</evidence>
<feature type="chain" id="PRO_5035536201" description="ComG operon protein 3" evidence="11">
    <location>
        <begin position="8"/>
        <end position="106"/>
    </location>
</feature>
<feature type="modified residue" description="N-methylphenylalanine" evidence="11">
    <location>
        <position position="8"/>
    </location>
</feature>
<keyword evidence="10" id="KW-0813">Transport</keyword>
<evidence type="ECO:0000256" key="11">
    <source>
        <dbReference type="PIRSR" id="PIRSR029928-50"/>
    </source>
</evidence>
<evidence type="ECO:0000256" key="8">
    <source>
        <dbReference type="ARBA" id="ARBA00023287"/>
    </source>
</evidence>
<proteinExistence type="inferred from homology"/>